<sequence length="64" mass="7779">MCFTSDSQTFKAHMFTCGQRDRYQWIKRKVTPIFIHIIHRTSCGQHLYNPLAIISSFWFNYSYR</sequence>
<organism evidence="1 2">
    <name type="scientific">Paenibacillus curdlanolyticus YK9</name>
    <dbReference type="NCBI Taxonomy" id="717606"/>
    <lineage>
        <taxon>Bacteria</taxon>
        <taxon>Bacillati</taxon>
        <taxon>Bacillota</taxon>
        <taxon>Bacilli</taxon>
        <taxon>Bacillales</taxon>
        <taxon>Paenibacillaceae</taxon>
        <taxon>Paenibacillus</taxon>
    </lineage>
</organism>
<dbReference type="AlphaFoldDB" id="E0I840"/>
<name>E0I840_9BACL</name>
<proteinExistence type="predicted"/>
<evidence type="ECO:0000313" key="1">
    <source>
        <dbReference type="EMBL" id="EFM11345.1"/>
    </source>
</evidence>
<dbReference type="EMBL" id="AEDD01000004">
    <property type="protein sequence ID" value="EFM11345.1"/>
    <property type="molecule type" value="Genomic_DNA"/>
</dbReference>
<dbReference type="STRING" id="717606.PaecuDRAFT_1791"/>
<protein>
    <submittedName>
        <fullName evidence="1">Uncharacterized protein</fullName>
    </submittedName>
</protein>
<evidence type="ECO:0000313" key="2">
    <source>
        <dbReference type="Proteomes" id="UP000005387"/>
    </source>
</evidence>
<keyword evidence="2" id="KW-1185">Reference proteome</keyword>
<gene>
    <name evidence="1" type="ORF">PaecuDRAFT_1791</name>
</gene>
<dbReference type="Proteomes" id="UP000005387">
    <property type="component" value="Unassembled WGS sequence"/>
</dbReference>
<accession>E0I840</accession>
<reference evidence="1 2" key="1">
    <citation type="submission" date="2010-07" db="EMBL/GenBank/DDBJ databases">
        <title>The draft genome of Paenibacillus curdlanolyticus YK9.</title>
        <authorList>
            <consortium name="US DOE Joint Genome Institute (JGI-PGF)"/>
            <person name="Lucas S."/>
            <person name="Copeland A."/>
            <person name="Lapidus A."/>
            <person name="Cheng J.-F."/>
            <person name="Bruce D."/>
            <person name="Goodwin L."/>
            <person name="Pitluck S."/>
            <person name="Land M.L."/>
            <person name="Hauser L."/>
            <person name="Chang Y.-J."/>
            <person name="Jeffries C."/>
            <person name="Anderson I.J."/>
            <person name="Johnson E."/>
            <person name="Loganathan U."/>
            <person name="Mulhopadhyay B."/>
            <person name="Kyrpides N."/>
            <person name="Woyke T.J."/>
        </authorList>
    </citation>
    <scope>NUCLEOTIDE SEQUENCE [LARGE SCALE GENOMIC DNA]</scope>
    <source>
        <strain evidence="1 2">YK9</strain>
    </source>
</reference>